<reference evidence="1" key="1">
    <citation type="submission" date="2022-04" db="EMBL/GenBank/DDBJ databases">
        <title>Diverse halophilic archaea isolated from saline environments.</title>
        <authorList>
            <person name="Cui H.-L."/>
        </authorList>
    </citation>
    <scope>NUCLEOTIDE SEQUENCE</scope>
    <source>
        <strain evidence="1">XZYJT40</strain>
    </source>
</reference>
<dbReference type="EMBL" id="CP096658">
    <property type="protein sequence ID" value="UPW00047.1"/>
    <property type="molecule type" value="Genomic_DNA"/>
</dbReference>
<evidence type="ECO:0000313" key="2">
    <source>
        <dbReference type="Proteomes" id="UP000830434"/>
    </source>
</evidence>
<accession>A0A8U0IG28</accession>
<organism evidence="1 2">
    <name type="scientific">Halorussus gelatinilyticus</name>
    <dbReference type="NCBI Taxonomy" id="2937524"/>
    <lineage>
        <taxon>Archaea</taxon>
        <taxon>Methanobacteriati</taxon>
        <taxon>Methanobacteriota</taxon>
        <taxon>Stenosarchaea group</taxon>
        <taxon>Halobacteria</taxon>
        <taxon>Halobacteriales</taxon>
        <taxon>Haladaptataceae</taxon>
        <taxon>Halorussus</taxon>
    </lineage>
</organism>
<protein>
    <submittedName>
        <fullName evidence="1">Uncharacterized protein</fullName>
    </submittedName>
</protein>
<dbReference type="KEGG" id="haxz:M0R88_16225"/>
<dbReference type="RefSeq" id="WP_248654464.1">
    <property type="nucleotide sequence ID" value="NZ_CP096658.1"/>
</dbReference>
<gene>
    <name evidence="1" type="ORF">M0R88_16225</name>
</gene>
<dbReference type="PROSITE" id="PS51257">
    <property type="entry name" value="PROKAR_LIPOPROTEIN"/>
    <property type="match status" value="1"/>
</dbReference>
<name>A0A8U0IG28_9EURY</name>
<dbReference type="AlphaFoldDB" id="A0A8U0IG28"/>
<evidence type="ECO:0000313" key="1">
    <source>
        <dbReference type="EMBL" id="UPW00047.1"/>
    </source>
</evidence>
<dbReference type="Proteomes" id="UP000830434">
    <property type="component" value="Chromosome"/>
</dbReference>
<dbReference type="GeneID" id="72191434"/>
<proteinExistence type="predicted"/>
<keyword evidence="2" id="KW-1185">Reference proteome</keyword>
<sequence length="155" mass="17191">MARHTRRSAIRGIAVAGATLTAGCLGSLSDLSERSVTYALDDVFVENAASVPVEFEVKVIDGETVKSGDTIRLAALRDGQADYEFIEKPWMSEPSRYGVEVVPAEGEPMSVTLSDVLDRWDDSIHDYRFIEYAILYRSDETFGISPDFYDEPRSA</sequence>